<evidence type="ECO:0000313" key="2">
    <source>
        <dbReference type="Proteomes" id="UP000011115"/>
    </source>
</evidence>
<protein>
    <submittedName>
        <fullName evidence="1">Uncharacterized protein</fullName>
    </submittedName>
</protein>
<dbReference type="EnsemblPlants" id="PGSC0003DMT400094595">
    <property type="protein sequence ID" value="PGSC0003DMT400094595"/>
    <property type="gene ID" value="PGSC0003DMG400044166"/>
</dbReference>
<dbReference type="PaxDb" id="4113-PGSC0003DMT400094595"/>
<name>M1DUG0_SOLTU</name>
<proteinExistence type="predicted"/>
<dbReference type="Gramene" id="PGSC0003DMT400094595">
    <property type="protein sequence ID" value="PGSC0003DMT400094595"/>
    <property type="gene ID" value="PGSC0003DMG400044166"/>
</dbReference>
<reference evidence="1" key="2">
    <citation type="submission" date="2015-06" db="UniProtKB">
        <authorList>
            <consortium name="EnsemblPlants"/>
        </authorList>
    </citation>
    <scope>IDENTIFICATION</scope>
    <source>
        <strain evidence="1">DM1-3 516 R44</strain>
    </source>
</reference>
<reference evidence="2" key="1">
    <citation type="journal article" date="2011" name="Nature">
        <title>Genome sequence and analysis of the tuber crop potato.</title>
        <authorList>
            <consortium name="The Potato Genome Sequencing Consortium"/>
        </authorList>
    </citation>
    <scope>NUCLEOTIDE SEQUENCE [LARGE SCALE GENOMIC DNA]</scope>
    <source>
        <strain evidence="2">cv. DM1-3 516 R44</strain>
    </source>
</reference>
<dbReference type="HOGENOM" id="CLU_1819251_0_0_1"/>
<dbReference type="InParanoid" id="M1DUG0"/>
<dbReference type="AlphaFoldDB" id="M1DUG0"/>
<sequence>MGPCRNSLNVARQVTHRWHLRLVGQATLCGGSVQAFVGQKANRRAADHYLRTCSTVSRPTHGPRVVVVGGPAMLSKSRPKICAAADHSASFVRIADQLGDSPFGVVHRRLAPSFSIVVLWVMGRHGTASRNFSVNVLPALFF</sequence>
<accession>M1DUG0</accession>
<evidence type="ECO:0000313" key="1">
    <source>
        <dbReference type="EnsemblPlants" id="PGSC0003DMT400094595"/>
    </source>
</evidence>
<keyword evidence="2" id="KW-1185">Reference proteome</keyword>
<dbReference type="Proteomes" id="UP000011115">
    <property type="component" value="Unassembled WGS sequence"/>
</dbReference>
<organism evidence="1 2">
    <name type="scientific">Solanum tuberosum</name>
    <name type="common">Potato</name>
    <dbReference type="NCBI Taxonomy" id="4113"/>
    <lineage>
        <taxon>Eukaryota</taxon>
        <taxon>Viridiplantae</taxon>
        <taxon>Streptophyta</taxon>
        <taxon>Embryophyta</taxon>
        <taxon>Tracheophyta</taxon>
        <taxon>Spermatophyta</taxon>
        <taxon>Magnoliopsida</taxon>
        <taxon>eudicotyledons</taxon>
        <taxon>Gunneridae</taxon>
        <taxon>Pentapetalae</taxon>
        <taxon>asterids</taxon>
        <taxon>lamiids</taxon>
        <taxon>Solanales</taxon>
        <taxon>Solanaceae</taxon>
        <taxon>Solanoideae</taxon>
        <taxon>Solaneae</taxon>
        <taxon>Solanum</taxon>
    </lineage>
</organism>